<keyword evidence="1" id="KW-0812">Transmembrane</keyword>
<evidence type="ECO:0000313" key="3">
    <source>
        <dbReference type="Proteomes" id="UP000480185"/>
    </source>
</evidence>
<evidence type="ECO:0000256" key="1">
    <source>
        <dbReference type="SAM" id="Phobius"/>
    </source>
</evidence>
<gene>
    <name evidence="2" type="ORF">GH754_04060</name>
</gene>
<feature type="transmembrane region" description="Helical" evidence="1">
    <location>
        <begin position="31"/>
        <end position="51"/>
    </location>
</feature>
<evidence type="ECO:0000313" key="2">
    <source>
        <dbReference type="EMBL" id="MRG85503.1"/>
    </source>
</evidence>
<dbReference type="Proteomes" id="UP000480185">
    <property type="component" value="Unassembled WGS sequence"/>
</dbReference>
<protein>
    <submittedName>
        <fullName evidence="2">DUF3397 family protein</fullName>
    </submittedName>
</protein>
<keyword evidence="1" id="KW-0472">Membrane</keyword>
<feature type="transmembrane region" description="Helical" evidence="1">
    <location>
        <begin position="97"/>
        <end position="115"/>
    </location>
</feature>
<dbReference type="AlphaFoldDB" id="A0A6G1X3C9"/>
<dbReference type="InterPro" id="IPR024515">
    <property type="entry name" value="DUF3397"/>
</dbReference>
<name>A0A6G1X3C9_9BACI</name>
<feature type="transmembrane region" description="Helical" evidence="1">
    <location>
        <begin position="57"/>
        <end position="77"/>
    </location>
</feature>
<proteinExistence type="predicted"/>
<dbReference type="EMBL" id="WJNH01000002">
    <property type="protein sequence ID" value="MRG85503.1"/>
    <property type="molecule type" value="Genomic_DNA"/>
</dbReference>
<reference evidence="2 3" key="1">
    <citation type="submission" date="2019-11" db="EMBL/GenBank/DDBJ databases">
        <authorList>
            <person name="Li J."/>
        </authorList>
    </citation>
    <scope>NUCLEOTIDE SEQUENCE [LARGE SCALE GENOMIC DNA]</scope>
    <source>
        <strain evidence="2 3">J4</strain>
    </source>
</reference>
<accession>A0A6G1X3C9</accession>
<organism evidence="2 3">
    <name type="scientific">Salinibacillus xinjiangensis</name>
    <dbReference type="NCBI Taxonomy" id="1229268"/>
    <lineage>
        <taxon>Bacteria</taxon>
        <taxon>Bacillati</taxon>
        <taxon>Bacillota</taxon>
        <taxon>Bacilli</taxon>
        <taxon>Bacillales</taxon>
        <taxon>Bacillaceae</taxon>
        <taxon>Salinibacillus</taxon>
    </lineage>
</organism>
<keyword evidence="3" id="KW-1185">Reference proteome</keyword>
<keyword evidence="1" id="KW-1133">Transmembrane helix</keyword>
<dbReference type="Pfam" id="PF11877">
    <property type="entry name" value="DUF3397"/>
    <property type="match status" value="1"/>
</dbReference>
<comment type="caution">
    <text evidence="2">The sequence shown here is derived from an EMBL/GenBank/DDBJ whole genome shotgun (WGS) entry which is preliminary data.</text>
</comment>
<sequence>MMIAVFSTVPLIAFICIYVLTRYVSKDYKKAVRLAADVTTIFLIISVSVGLEVTLSFSVWWMIFLLLILFMALFIILQWKFQEEVVFRQAFKRFWRFSFLLFTLLYILTVIFGIWHEIVIG</sequence>
<feature type="transmembrane region" description="Helical" evidence="1">
    <location>
        <begin position="6"/>
        <end position="24"/>
    </location>
</feature>